<protein>
    <submittedName>
        <fullName evidence="1">Uncharacterized protein</fullName>
    </submittedName>
</protein>
<name>W8W2R7_9VIRU</name>
<organism evidence="1 2">
    <name type="scientific">Invertebrate iridescent virus 22</name>
    <dbReference type="NCBI Taxonomy" id="345198"/>
    <lineage>
        <taxon>Viruses</taxon>
        <taxon>Varidnaviria</taxon>
        <taxon>Bamfordvirae</taxon>
        <taxon>Nucleocytoviricota</taxon>
        <taxon>Megaviricetes</taxon>
        <taxon>Pimascovirales</taxon>
        <taxon>Pimascovirales incertae sedis</taxon>
        <taxon>Iridoviridae</taxon>
        <taxon>Betairidovirinae</taxon>
        <taxon>Chloriridovirus</taxon>
        <taxon>Chloriridovirus simulium1</taxon>
    </lineage>
</organism>
<sequence length="71" mass="8167">MKTKCEGCHTSILKKDIHRCNGLMCAKFYCQSCYHYLSLCYTCHNQILCPICILVWDVCPSCLDNDNTVIN</sequence>
<reference evidence="1 2" key="1">
    <citation type="submission" date="2013-03" db="EMBL/GenBank/DDBJ databases">
        <title>Genomic and evolutionary features of invertebrate iridoviruse.</title>
        <authorList>
            <person name="Piegu B."/>
            <person name="Guizard S."/>
            <person name="Bideshi D."/>
            <person name="Spears T."/>
            <person name="Federici B."/>
            <person name="Bigot Y."/>
        </authorList>
    </citation>
    <scope>NUCLEOTIDE SEQUENCE [LARGE SCALE GENOMIC DNA]</scope>
    <source>
        <strain evidence="1">IIV22Aberystwyth</strain>
    </source>
</reference>
<dbReference type="GeneID" id="18501715"/>
<dbReference type="EMBL" id="HF920634">
    <property type="protein sequence ID" value="CCV02009.1"/>
    <property type="molecule type" value="Genomic_DNA"/>
</dbReference>
<evidence type="ECO:0000313" key="1">
    <source>
        <dbReference type="EMBL" id="CCV02009.1"/>
    </source>
</evidence>
<evidence type="ECO:0000313" key="2">
    <source>
        <dbReference type="Proteomes" id="UP000141616"/>
    </source>
</evidence>
<proteinExistence type="predicted"/>
<gene>
    <name evidence="1" type="primary">165L</name>
    <name evidence="1" type="ORF">IIV22A_165L</name>
</gene>
<dbReference type="Proteomes" id="UP000141616">
    <property type="component" value="Segment"/>
</dbReference>
<accession>W8W2R7</accession>
<dbReference type="KEGG" id="vg:18501715"/>
<dbReference type="RefSeq" id="YP_009010926.1">
    <property type="nucleotide sequence ID" value="NC_023615.1"/>
</dbReference>